<evidence type="ECO:0000313" key="4">
    <source>
        <dbReference type="Proteomes" id="UP001229421"/>
    </source>
</evidence>
<dbReference type="SMART" id="SM00516">
    <property type="entry name" value="SEC14"/>
    <property type="match status" value="1"/>
</dbReference>
<evidence type="ECO:0000256" key="1">
    <source>
        <dbReference type="SAM" id="MobiDB-lite"/>
    </source>
</evidence>
<dbReference type="InterPro" id="IPR036865">
    <property type="entry name" value="CRAL-TRIO_dom_sf"/>
</dbReference>
<feature type="region of interest" description="Disordered" evidence="1">
    <location>
        <begin position="1"/>
        <end position="23"/>
    </location>
</feature>
<dbReference type="Proteomes" id="UP001229421">
    <property type="component" value="Unassembled WGS sequence"/>
</dbReference>
<keyword evidence="4" id="KW-1185">Reference proteome</keyword>
<evidence type="ECO:0000313" key="3">
    <source>
        <dbReference type="EMBL" id="KAK1413172.1"/>
    </source>
</evidence>
<protein>
    <recommendedName>
        <fullName evidence="2">CRAL-TRIO domain-containing protein</fullName>
    </recommendedName>
</protein>
<dbReference type="SUPFAM" id="SSF46938">
    <property type="entry name" value="CRAL/TRIO N-terminal domain"/>
    <property type="match status" value="1"/>
</dbReference>
<dbReference type="InterPro" id="IPR001251">
    <property type="entry name" value="CRAL-TRIO_dom"/>
</dbReference>
<dbReference type="SMART" id="SM01100">
    <property type="entry name" value="CRAL_TRIO_N"/>
    <property type="match status" value="1"/>
</dbReference>
<dbReference type="PANTHER" id="PTHR46277:SF14">
    <property type="entry name" value="CRAL-TRIO LIPID BINDING DOMAIN, CRAL_TRIO DOMAIN, CRAL_TRIO DOMAIN SUPERFAMILY"/>
    <property type="match status" value="1"/>
</dbReference>
<dbReference type="InterPro" id="IPR011074">
    <property type="entry name" value="CRAL/TRIO_N_dom"/>
</dbReference>
<dbReference type="SUPFAM" id="SSF52087">
    <property type="entry name" value="CRAL/TRIO domain"/>
    <property type="match status" value="1"/>
</dbReference>
<dbReference type="PROSITE" id="PS50191">
    <property type="entry name" value="CRAL_TRIO"/>
    <property type="match status" value="1"/>
</dbReference>
<dbReference type="Pfam" id="PF03765">
    <property type="entry name" value="CRAL_TRIO_N"/>
    <property type="match status" value="1"/>
</dbReference>
<organism evidence="3 4">
    <name type="scientific">Tagetes erecta</name>
    <name type="common">African marigold</name>
    <dbReference type="NCBI Taxonomy" id="13708"/>
    <lineage>
        <taxon>Eukaryota</taxon>
        <taxon>Viridiplantae</taxon>
        <taxon>Streptophyta</taxon>
        <taxon>Embryophyta</taxon>
        <taxon>Tracheophyta</taxon>
        <taxon>Spermatophyta</taxon>
        <taxon>Magnoliopsida</taxon>
        <taxon>eudicotyledons</taxon>
        <taxon>Gunneridae</taxon>
        <taxon>Pentapetalae</taxon>
        <taxon>asterids</taxon>
        <taxon>campanulids</taxon>
        <taxon>Asterales</taxon>
        <taxon>Asteraceae</taxon>
        <taxon>Asteroideae</taxon>
        <taxon>Heliantheae alliance</taxon>
        <taxon>Tageteae</taxon>
        <taxon>Tagetes</taxon>
    </lineage>
</organism>
<accession>A0AAD8K2Q0</accession>
<dbReference type="InterPro" id="IPR036273">
    <property type="entry name" value="CRAL/TRIO_N_dom_sf"/>
</dbReference>
<dbReference type="Gene3D" id="3.40.525.10">
    <property type="entry name" value="CRAL-TRIO lipid binding domain"/>
    <property type="match status" value="1"/>
</dbReference>
<dbReference type="EMBL" id="JAUHHV010000009">
    <property type="protein sequence ID" value="KAK1413172.1"/>
    <property type="molecule type" value="Genomic_DNA"/>
</dbReference>
<dbReference type="PANTHER" id="PTHR46277">
    <property type="entry name" value="OS03G0850700 PROTEIN"/>
    <property type="match status" value="1"/>
</dbReference>
<dbReference type="CDD" id="cd00170">
    <property type="entry name" value="SEC14"/>
    <property type="match status" value="1"/>
</dbReference>
<dbReference type="Pfam" id="PF00650">
    <property type="entry name" value="CRAL_TRIO"/>
    <property type="match status" value="1"/>
</dbReference>
<gene>
    <name evidence="3" type="ORF">QVD17_34942</name>
</gene>
<comment type="caution">
    <text evidence="3">The sequence shown here is derived from an EMBL/GenBank/DDBJ whole genome shotgun (WGS) entry which is preliminary data.</text>
</comment>
<reference evidence="3" key="1">
    <citation type="journal article" date="2023" name="bioRxiv">
        <title>Improved chromosome-level genome assembly for marigold (Tagetes erecta).</title>
        <authorList>
            <person name="Jiang F."/>
            <person name="Yuan L."/>
            <person name="Wang S."/>
            <person name="Wang H."/>
            <person name="Xu D."/>
            <person name="Wang A."/>
            <person name="Fan W."/>
        </authorList>
    </citation>
    <scope>NUCLEOTIDE SEQUENCE</scope>
    <source>
        <strain evidence="3">WSJ</strain>
        <tissue evidence="3">Leaf</tissue>
    </source>
</reference>
<dbReference type="AlphaFoldDB" id="A0AAD8K2Q0"/>
<feature type="domain" description="CRAL-TRIO" evidence="2">
    <location>
        <begin position="84"/>
        <end position="247"/>
    </location>
</feature>
<evidence type="ECO:0000259" key="2">
    <source>
        <dbReference type="PROSITE" id="PS50191"/>
    </source>
</evidence>
<proteinExistence type="predicted"/>
<name>A0AAD8K2Q0_TARER</name>
<sequence length="251" mass="29146">MDAKKFVTENNVEKEDRSNEEEHKKILQMKDLIKKQDSTSKEYDDLTIRRFLRARDMDIDKACSMFLNYLKWRKTFVPNGSICVSEIPNHIAQNKLFMQGNDKCGRQISVVFGGKHYPNNSGGVEEFKRYVVFALERITSRMPAGQEKFVTIADIQGWGYSNSDIRGYLAALSILQDYYPERLGKMFVVHVPYVFMAAWKMVYPFIDEKTKTKIVFVEKKQLKSTLLKDIDESQLPEIYGGKLKLVPIQDT</sequence>